<dbReference type="RefSeq" id="WP_091191144.1">
    <property type="nucleotide sequence ID" value="NZ_FOVE01000003.1"/>
</dbReference>
<dbReference type="AlphaFoldDB" id="A0A1I4WDG3"/>
<evidence type="ECO:0000313" key="3">
    <source>
        <dbReference type="EMBL" id="SFN11834.1"/>
    </source>
</evidence>
<gene>
    <name evidence="3" type="ORF">SAMN05660284_00566</name>
</gene>
<dbReference type="InterPro" id="IPR011060">
    <property type="entry name" value="RibuloseP-bd_barrel"/>
</dbReference>
<dbReference type="EMBL" id="FOVE01000003">
    <property type="protein sequence ID" value="SFN11834.1"/>
    <property type="molecule type" value="Genomic_DNA"/>
</dbReference>
<dbReference type="SUPFAM" id="SSF51366">
    <property type="entry name" value="Ribulose-phoshate binding barrel"/>
    <property type="match status" value="1"/>
</dbReference>
<dbReference type="SMART" id="SM00934">
    <property type="entry name" value="OMPdecase"/>
    <property type="match status" value="1"/>
</dbReference>
<dbReference type="GO" id="GO:0033982">
    <property type="term" value="F:3-dehydro-L-gulonate-6-phosphate decarboxylase activity"/>
    <property type="evidence" value="ECO:0007669"/>
    <property type="project" value="TreeGrafter"/>
</dbReference>
<dbReference type="InterPro" id="IPR001754">
    <property type="entry name" value="OMPdeCOase_dom"/>
</dbReference>
<reference evidence="4" key="1">
    <citation type="submission" date="2016-10" db="EMBL/GenBank/DDBJ databases">
        <authorList>
            <person name="Varghese N."/>
            <person name="Submissions S."/>
        </authorList>
    </citation>
    <scope>NUCLEOTIDE SEQUENCE [LARGE SCALE GENOMIC DNA]</scope>
    <source>
        <strain evidence="4">DSM 6150</strain>
    </source>
</reference>
<dbReference type="PANTHER" id="PTHR35039">
    <property type="entry name" value="3-KETO-L-GULONATE-6-PHOSPHATE DECARBOXYLASE SGBH-RELATED"/>
    <property type="match status" value="1"/>
</dbReference>
<dbReference type="GO" id="GO:0019854">
    <property type="term" value="P:L-ascorbic acid catabolic process"/>
    <property type="evidence" value="ECO:0007669"/>
    <property type="project" value="TreeGrafter"/>
</dbReference>
<sequence length="221" mass="24086">MDKYPLCNGCLLMKLCLSIDLPDEARVLDVAGRVGSYFDVIEVGTSLLKYSGVGIVQKIKDRCPGKPVFVDSKIIDGPEKEALLMCQAGADMFSMLACATDQAVSTVLGIAERYGVDVMFDMQTVVDYQGRCTRLKALGARYLCVHKSADCGENLVGSFREYLEIQRLCGLQMAIAGGVDIGMLEQAKPILAPDIVIVGKAVVNAPDMEERARRLREIADR</sequence>
<dbReference type="Pfam" id="PF00215">
    <property type="entry name" value="OMPdecase"/>
    <property type="match status" value="1"/>
</dbReference>
<protein>
    <submittedName>
        <fullName evidence="3">3-hexulose-6-phosphate synthase</fullName>
    </submittedName>
</protein>
<proteinExistence type="predicted"/>
<dbReference type="OrthoDB" id="7943715at2"/>
<name>A0A1I4WDG3_9NEIS</name>
<evidence type="ECO:0000256" key="1">
    <source>
        <dbReference type="ARBA" id="ARBA00023239"/>
    </source>
</evidence>
<organism evidence="3 4">
    <name type="scientific">Formivibrio citricus</name>
    <dbReference type="NCBI Taxonomy" id="83765"/>
    <lineage>
        <taxon>Bacteria</taxon>
        <taxon>Pseudomonadati</taxon>
        <taxon>Pseudomonadota</taxon>
        <taxon>Betaproteobacteria</taxon>
        <taxon>Neisseriales</taxon>
        <taxon>Chitinibacteraceae</taxon>
        <taxon>Formivibrio</taxon>
    </lineage>
</organism>
<keyword evidence="4" id="KW-1185">Reference proteome</keyword>
<evidence type="ECO:0000313" key="4">
    <source>
        <dbReference type="Proteomes" id="UP000242869"/>
    </source>
</evidence>
<dbReference type="GO" id="GO:0006207">
    <property type="term" value="P:'de novo' pyrimidine nucleobase biosynthetic process"/>
    <property type="evidence" value="ECO:0007669"/>
    <property type="project" value="InterPro"/>
</dbReference>
<dbReference type="Proteomes" id="UP000242869">
    <property type="component" value="Unassembled WGS sequence"/>
</dbReference>
<dbReference type="InterPro" id="IPR013785">
    <property type="entry name" value="Aldolase_TIM"/>
</dbReference>
<dbReference type="STRING" id="83765.SAMN05660284_00566"/>
<dbReference type="Gene3D" id="3.20.20.70">
    <property type="entry name" value="Aldolase class I"/>
    <property type="match status" value="1"/>
</dbReference>
<evidence type="ECO:0000259" key="2">
    <source>
        <dbReference type="SMART" id="SM00934"/>
    </source>
</evidence>
<dbReference type="GO" id="GO:0004590">
    <property type="term" value="F:orotidine-5'-phosphate decarboxylase activity"/>
    <property type="evidence" value="ECO:0007669"/>
    <property type="project" value="InterPro"/>
</dbReference>
<keyword evidence="1" id="KW-0456">Lyase</keyword>
<accession>A0A1I4WDG3</accession>
<feature type="domain" description="Orotidine 5'-phosphate decarboxylase" evidence="2">
    <location>
        <begin position="14"/>
        <end position="215"/>
    </location>
</feature>
<dbReference type="PANTHER" id="PTHR35039:SF3">
    <property type="entry name" value="3-KETO-L-GULONATE-6-PHOSPHATE DECARBOXYLASE SGBH-RELATED"/>
    <property type="match status" value="1"/>
</dbReference>